<keyword evidence="8 14" id="KW-0863">Zinc-finger</keyword>
<comment type="catalytic activity">
    <reaction evidence="1">
        <text>S-ubiquitinyl-[E2 ubiquitin-conjugating enzyme]-L-cysteine + [acceptor protein]-L-lysine = [E2 ubiquitin-conjugating enzyme]-L-cysteine + N(6)-ubiquitinyl-[acceptor protein]-L-lysine.</text>
        <dbReference type="EC" id="2.3.2.27"/>
    </reaction>
</comment>
<evidence type="ECO:0000256" key="16">
    <source>
        <dbReference type="SAM" id="Phobius"/>
    </source>
</evidence>
<evidence type="ECO:0000256" key="13">
    <source>
        <dbReference type="ARBA" id="ARBA00024209"/>
    </source>
</evidence>
<dbReference type="InterPro" id="IPR053238">
    <property type="entry name" value="RING-H2_zinc_finger"/>
</dbReference>
<evidence type="ECO:0000256" key="8">
    <source>
        <dbReference type="ARBA" id="ARBA00022771"/>
    </source>
</evidence>
<keyword evidence="20" id="KW-1185">Reference proteome</keyword>
<evidence type="ECO:0000256" key="14">
    <source>
        <dbReference type="PROSITE-ProRule" id="PRU00175"/>
    </source>
</evidence>
<keyword evidence="6 16" id="KW-0812">Transmembrane</keyword>
<name>A0AAN9RP94_PSOTE</name>
<dbReference type="PANTHER" id="PTHR14155">
    <property type="entry name" value="RING FINGER DOMAIN-CONTAINING"/>
    <property type="match status" value="1"/>
</dbReference>
<dbReference type="InterPro" id="IPR013083">
    <property type="entry name" value="Znf_RING/FYVE/PHD"/>
</dbReference>
<feature type="domain" description="RING-type" evidence="18">
    <location>
        <begin position="116"/>
        <end position="158"/>
    </location>
</feature>
<evidence type="ECO:0000256" key="11">
    <source>
        <dbReference type="ARBA" id="ARBA00022989"/>
    </source>
</evidence>
<keyword evidence="17" id="KW-0732">Signal</keyword>
<dbReference type="AlphaFoldDB" id="A0AAN9RP94"/>
<keyword evidence="7" id="KW-0479">Metal-binding</keyword>
<evidence type="ECO:0000313" key="20">
    <source>
        <dbReference type="Proteomes" id="UP001386955"/>
    </source>
</evidence>
<dbReference type="Proteomes" id="UP001386955">
    <property type="component" value="Unassembled WGS sequence"/>
</dbReference>
<dbReference type="GO" id="GO:0061630">
    <property type="term" value="F:ubiquitin protein ligase activity"/>
    <property type="evidence" value="ECO:0007669"/>
    <property type="project" value="UniProtKB-EC"/>
</dbReference>
<comment type="pathway">
    <text evidence="3">Protein modification; protein ubiquitination.</text>
</comment>
<dbReference type="GO" id="GO:0008270">
    <property type="term" value="F:zinc ion binding"/>
    <property type="evidence" value="ECO:0007669"/>
    <property type="project" value="UniProtKB-KW"/>
</dbReference>
<dbReference type="EC" id="2.3.2.27" evidence="4"/>
<evidence type="ECO:0000256" key="3">
    <source>
        <dbReference type="ARBA" id="ARBA00004906"/>
    </source>
</evidence>
<feature type="chain" id="PRO_5042831625" description="RING-type E3 ubiquitin transferase" evidence="17">
    <location>
        <begin position="22"/>
        <end position="304"/>
    </location>
</feature>
<dbReference type="GO" id="GO:0016020">
    <property type="term" value="C:membrane"/>
    <property type="evidence" value="ECO:0007669"/>
    <property type="project" value="UniProtKB-SubCell"/>
</dbReference>
<feature type="transmembrane region" description="Helical" evidence="16">
    <location>
        <begin position="42"/>
        <end position="64"/>
    </location>
</feature>
<dbReference type="Gene3D" id="3.30.40.10">
    <property type="entry name" value="Zinc/RING finger domain, C3HC4 (zinc finger)"/>
    <property type="match status" value="1"/>
</dbReference>
<organism evidence="19 20">
    <name type="scientific">Psophocarpus tetragonolobus</name>
    <name type="common">Winged bean</name>
    <name type="synonym">Dolichos tetragonolobus</name>
    <dbReference type="NCBI Taxonomy" id="3891"/>
    <lineage>
        <taxon>Eukaryota</taxon>
        <taxon>Viridiplantae</taxon>
        <taxon>Streptophyta</taxon>
        <taxon>Embryophyta</taxon>
        <taxon>Tracheophyta</taxon>
        <taxon>Spermatophyta</taxon>
        <taxon>Magnoliopsida</taxon>
        <taxon>eudicotyledons</taxon>
        <taxon>Gunneridae</taxon>
        <taxon>Pentapetalae</taxon>
        <taxon>rosids</taxon>
        <taxon>fabids</taxon>
        <taxon>Fabales</taxon>
        <taxon>Fabaceae</taxon>
        <taxon>Papilionoideae</taxon>
        <taxon>50 kb inversion clade</taxon>
        <taxon>NPAAA clade</taxon>
        <taxon>indigoferoid/millettioid clade</taxon>
        <taxon>Phaseoleae</taxon>
        <taxon>Psophocarpus</taxon>
    </lineage>
</organism>
<gene>
    <name evidence="19" type="ORF">VNO78_32794</name>
</gene>
<feature type="region of interest" description="Disordered" evidence="15">
    <location>
        <begin position="244"/>
        <end position="265"/>
    </location>
</feature>
<dbReference type="Pfam" id="PF13639">
    <property type="entry name" value="zf-RING_2"/>
    <property type="match status" value="1"/>
</dbReference>
<dbReference type="InterPro" id="IPR001841">
    <property type="entry name" value="Znf_RING"/>
</dbReference>
<proteinExistence type="inferred from homology"/>
<evidence type="ECO:0000313" key="19">
    <source>
        <dbReference type="EMBL" id="KAK7380286.1"/>
    </source>
</evidence>
<dbReference type="EMBL" id="JAYMYS010000009">
    <property type="protein sequence ID" value="KAK7380286.1"/>
    <property type="molecule type" value="Genomic_DNA"/>
</dbReference>
<keyword evidence="11 16" id="KW-1133">Transmembrane helix</keyword>
<evidence type="ECO:0000256" key="7">
    <source>
        <dbReference type="ARBA" id="ARBA00022723"/>
    </source>
</evidence>
<keyword evidence="5" id="KW-0808">Transferase</keyword>
<sequence length="304" mass="33228">MSIIVLLFLVAFSSCELSTRAESAAPPAAAHAASKGVSTGTTLSMLLIIFISALCITAFCSIYIRYCSYEHQLTIPQTVRATRGLDQRVLATCPVMSYSSLKLRQFKLPQNAEPQCAVCLAEFAEADVLRLLPKCGHVFHPVCIDAWLAAHVTCPVCRGEVSVEIEGGTCARHVFDESSARGGQGVGDGKEKNFRLLLRSHSTGHSLEGLAVKLPEEVTKMIMEDSERESVMRMKRSASYDVVLQSGEGGESSNSKGKSKSNSNNNNNLWVLSPFVSRGSAILRLWGVREEKEWQGRTLFHCEV</sequence>
<evidence type="ECO:0000256" key="5">
    <source>
        <dbReference type="ARBA" id="ARBA00022679"/>
    </source>
</evidence>
<evidence type="ECO:0000256" key="17">
    <source>
        <dbReference type="SAM" id="SignalP"/>
    </source>
</evidence>
<dbReference type="PANTHER" id="PTHR14155:SF576">
    <property type="entry name" value="E3 UBIQUITIN-PROTEIN LIGASE ATL6-LIKE"/>
    <property type="match status" value="1"/>
</dbReference>
<evidence type="ECO:0000256" key="2">
    <source>
        <dbReference type="ARBA" id="ARBA00004167"/>
    </source>
</evidence>
<dbReference type="FunFam" id="3.30.40.10:FF:000187">
    <property type="entry name" value="E3 ubiquitin-protein ligase ATL6"/>
    <property type="match status" value="1"/>
</dbReference>
<comment type="similarity">
    <text evidence="13">Belongs to the RING-type zinc finger family. ATL subfamily.</text>
</comment>
<evidence type="ECO:0000256" key="12">
    <source>
        <dbReference type="ARBA" id="ARBA00023136"/>
    </source>
</evidence>
<dbReference type="SUPFAM" id="SSF57850">
    <property type="entry name" value="RING/U-box"/>
    <property type="match status" value="1"/>
</dbReference>
<protein>
    <recommendedName>
        <fullName evidence="4">RING-type E3 ubiquitin transferase</fullName>
        <ecNumber evidence="4">2.3.2.27</ecNumber>
    </recommendedName>
</protein>
<evidence type="ECO:0000256" key="10">
    <source>
        <dbReference type="ARBA" id="ARBA00022833"/>
    </source>
</evidence>
<evidence type="ECO:0000256" key="9">
    <source>
        <dbReference type="ARBA" id="ARBA00022786"/>
    </source>
</evidence>
<feature type="compositionally biased region" description="Low complexity" evidence="15">
    <location>
        <begin position="251"/>
        <end position="265"/>
    </location>
</feature>
<keyword evidence="9" id="KW-0833">Ubl conjugation pathway</keyword>
<evidence type="ECO:0000256" key="1">
    <source>
        <dbReference type="ARBA" id="ARBA00000900"/>
    </source>
</evidence>
<evidence type="ECO:0000256" key="4">
    <source>
        <dbReference type="ARBA" id="ARBA00012483"/>
    </source>
</evidence>
<comment type="subcellular location">
    <subcellularLocation>
        <location evidence="2">Membrane</location>
        <topology evidence="2">Single-pass membrane protein</topology>
    </subcellularLocation>
</comment>
<keyword evidence="10" id="KW-0862">Zinc</keyword>
<reference evidence="19 20" key="1">
    <citation type="submission" date="2024-01" db="EMBL/GenBank/DDBJ databases">
        <title>The genomes of 5 underutilized Papilionoideae crops provide insights into root nodulation and disease resistanc.</title>
        <authorList>
            <person name="Jiang F."/>
        </authorList>
    </citation>
    <scope>NUCLEOTIDE SEQUENCE [LARGE SCALE GENOMIC DNA]</scope>
    <source>
        <strain evidence="19">DUOXIRENSHENG_FW03</strain>
        <tissue evidence="19">Leaves</tissue>
    </source>
</reference>
<feature type="signal peptide" evidence="17">
    <location>
        <begin position="1"/>
        <end position="21"/>
    </location>
</feature>
<accession>A0AAN9RP94</accession>
<comment type="caution">
    <text evidence="19">The sequence shown here is derived from an EMBL/GenBank/DDBJ whole genome shotgun (WGS) entry which is preliminary data.</text>
</comment>
<dbReference type="PROSITE" id="PS50089">
    <property type="entry name" value="ZF_RING_2"/>
    <property type="match status" value="1"/>
</dbReference>
<keyword evidence="12 16" id="KW-0472">Membrane</keyword>
<evidence type="ECO:0000256" key="15">
    <source>
        <dbReference type="SAM" id="MobiDB-lite"/>
    </source>
</evidence>
<dbReference type="SMART" id="SM00184">
    <property type="entry name" value="RING"/>
    <property type="match status" value="1"/>
</dbReference>
<evidence type="ECO:0000256" key="6">
    <source>
        <dbReference type="ARBA" id="ARBA00022692"/>
    </source>
</evidence>
<evidence type="ECO:0000259" key="18">
    <source>
        <dbReference type="PROSITE" id="PS50089"/>
    </source>
</evidence>